<protein>
    <submittedName>
        <fullName evidence="3">GDSL-type esterase/lipase family protein</fullName>
    </submittedName>
</protein>
<dbReference type="InterPro" id="IPR040794">
    <property type="entry name" value="CE2_N"/>
</dbReference>
<name>A0ABY9XTL9_9FLAO</name>
<evidence type="ECO:0000259" key="1">
    <source>
        <dbReference type="Pfam" id="PF13472"/>
    </source>
</evidence>
<evidence type="ECO:0000313" key="4">
    <source>
        <dbReference type="Proteomes" id="UP001302806"/>
    </source>
</evidence>
<dbReference type="InterPro" id="IPR037461">
    <property type="entry name" value="CtCE2-like_dom"/>
</dbReference>
<organism evidence="3 4">
    <name type="scientific">Thalassobellus suaedae</name>
    <dbReference type="NCBI Taxonomy" id="3074124"/>
    <lineage>
        <taxon>Bacteria</taxon>
        <taxon>Pseudomonadati</taxon>
        <taxon>Bacteroidota</taxon>
        <taxon>Flavobacteriia</taxon>
        <taxon>Flavobacteriales</taxon>
        <taxon>Flavobacteriaceae</taxon>
        <taxon>Thalassobellus</taxon>
    </lineage>
</organism>
<proteinExistence type="predicted"/>
<dbReference type="Pfam" id="PF13472">
    <property type="entry name" value="Lipase_GDSL_2"/>
    <property type="match status" value="1"/>
</dbReference>
<dbReference type="CDD" id="cd01831">
    <property type="entry name" value="Endoglucanase_E_like"/>
    <property type="match status" value="1"/>
</dbReference>
<evidence type="ECO:0000313" key="3">
    <source>
        <dbReference type="EMBL" id="WNH09298.1"/>
    </source>
</evidence>
<dbReference type="EMBL" id="CP134537">
    <property type="protein sequence ID" value="WNH09298.1"/>
    <property type="molecule type" value="Genomic_DNA"/>
</dbReference>
<dbReference type="InterPro" id="IPR036514">
    <property type="entry name" value="SGNH_hydro_sf"/>
</dbReference>
<dbReference type="InterPro" id="IPR013830">
    <property type="entry name" value="SGNH_hydro"/>
</dbReference>
<dbReference type="Gene3D" id="2.60.120.260">
    <property type="entry name" value="Galactose-binding domain-like"/>
    <property type="match status" value="1"/>
</dbReference>
<dbReference type="Pfam" id="PF17996">
    <property type="entry name" value="CE2_N"/>
    <property type="match status" value="1"/>
</dbReference>
<dbReference type="InterPro" id="IPR052762">
    <property type="entry name" value="PCW_deacetylase/CE"/>
</dbReference>
<dbReference type="PANTHER" id="PTHR37834:SF2">
    <property type="entry name" value="ESTERASE, SGNH HYDROLASE-TYPE"/>
    <property type="match status" value="1"/>
</dbReference>
<dbReference type="SUPFAM" id="SSF52266">
    <property type="entry name" value="SGNH hydrolase"/>
    <property type="match status" value="1"/>
</dbReference>
<sequence>MNIHFIPILILSLLFNFNETMPKKYRADNKNFHYNGRYELIENGAALTSPGANVSINFSGDYCEVYLKAERVPYNYVAFELDGEYLGRKKISGDNIASYIIEVTSKEKTHTLKIIKESEASNGFVLFNSIKVEEVLSSNKKPKHFIEFIGDSITCGAVADDSVTPCGEGEYFDHENVYFSYGADVARALDSDFMLSSVSGIGMYRNWNDENIEEPIMPQVYENLYLDTNNSKKYNFEKKPDLVSICLGTNDLSNGDGINPRLPFNKETYVTNYINFVKKVYSHYPNTQIVLLNSPMVVGENNILLVSCLKDVQSYFAKNHEKSILLFEFDKAYVNGCSWHPSVEEHKQIAEKLTPFFENILHNK</sequence>
<accession>A0ABY9XTL9</accession>
<dbReference type="Proteomes" id="UP001302806">
    <property type="component" value="Chromosome"/>
</dbReference>
<feature type="domain" description="SGNH hydrolase-type esterase" evidence="1">
    <location>
        <begin position="148"/>
        <end position="295"/>
    </location>
</feature>
<dbReference type="RefSeq" id="WP_415865795.1">
    <property type="nucleotide sequence ID" value="NZ_CP134537.1"/>
</dbReference>
<dbReference type="Gene3D" id="3.40.50.1110">
    <property type="entry name" value="SGNH hydrolase"/>
    <property type="match status" value="1"/>
</dbReference>
<reference evidence="3 4" key="1">
    <citation type="submission" date="2023-09" db="EMBL/GenBank/DDBJ databases">
        <title>Thalassobella suaedae gen. nov., sp. nov., a marine bacterium of the family Flavobacteriaceae isolated from a halophyte Suaeda japonica.</title>
        <authorList>
            <person name="Lee S.Y."/>
            <person name="Hwang C.Y."/>
        </authorList>
    </citation>
    <scope>NUCLEOTIDE SEQUENCE [LARGE SCALE GENOMIC DNA]</scope>
    <source>
        <strain evidence="3 4">HL-DH14</strain>
    </source>
</reference>
<feature type="domain" description="Carbohydrate esterase 2 N-terminal" evidence="2">
    <location>
        <begin position="34"/>
        <end position="134"/>
    </location>
</feature>
<dbReference type="PANTHER" id="PTHR37834">
    <property type="entry name" value="GDSL-LIKE LIPASE/ACYLHYDROLASE DOMAIN PROTEIN (AFU_ORTHOLOGUE AFUA_2G00620)"/>
    <property type="match status" value="1"/>
</dbReference>
<gene>
    <name evidence="3" type="ORF">RHP51_00655</name>
</gene>
<evidence type="ECO:0000259" key="2">
    <source>
        <dbReference type="Pfam" id="PF17996"/>
    </source>
</evidence>